<comment type="subcellular location">
    <subcellularLocation>
        <location evidence="1">Membrane</location>
        <topology evidence="1">Multi-pass membrane protein</topology>
    </subcellularLocation>
</comment>
<organism evidence="8 9">
    <name type="scientific">Aspergillus ochraceoroseus</name>
    <dbReference type="NCBI Taxonomy" id="138278"/>
    <lineage>
        <taxon>Eukaryota</taxon>
        <taxon>Fungi</taxon>
        <taxon>Dikarya</taxon>
        <taxon>Ascomycota</taxon>
        <taxon>Pezizomycotina</taxon>
        <taxon>Eurotiomycetes</taxon>
        <taxon>Eurotiomycetidae</taxon>
        <taxon>Eurotiales</taxon>
        <taxon>Aspergillaceae</taxon>
        <taxon>Aspergillus</taxon>
        <taxon>Aspergillus subgen. Nidulantes</taxon>
    </lineage>
</organism>
<name>A0A0F8U3B3_9EURO</name>
<evidence type="ECO:0000259" key="7">
    <source>
        <dbReference type="PROSITE" id="PS50850"/>
    </source>
</evidence>
<protein>
    <recommendedName>
        <fullName evidence="7">Major facilitator superfamily (MFS) profile domain-containing protein</fullName>
    </recommendedName>
</protein>
<keyword evidence="9" id="KW-1185">Reference proteome</keyword>
<dbReference type="GO" id="GO:0016020">
    <property type="term" value="C:membrane"/>
    <property type="evidence" value="ECO:0007669"/>
    <property type="project" value="UniProtKB-SubCell"/>
</dbReference>
<feature type="transmembrane region" description="Helical" evidence="6">
    <location>
        <begin position="418"/>
        <end position="441"/>
    </location>
</feature>
<feature type="transmembrane region" description="Helical" evidence="6">
    <location>
        <begin position="115"/>
        <end position="135"/>
    </location>
</feature>
<reference evidence="8 9" key="1">
    <citation type="submission" date="2015-02" db="EMBL/GenBank/DDBJ databases">
        <title>Draft Genome Sequences of Two Closely-Related Aflatoxigenic Aspergillus Species Obtained from the Cote d'Ivoire.</title>
        <authorList>
            <person name="Moore G.G."/>
            <person name="Beltz S.B."/>
            <person name="Mack B.M."/>
        </authorList>
    </citation>
    <scope>NUCLEOTIDE SEQUENCE [LARGE SCALE GENOMIC DNA]</scope>
    <source>
        <strain evidence="8 9">SRRC1432</strain>
    </source>
</reference>
<keyword evidence="3 6" id="KW-1133">Transmembrane helix</keyword>
<dbReference type="PANTHER" id="PTHR42718">
    <property type="entry name" value="MAJOR FACILITATOR SUPERFAMILY MULTIDRUG TRANSPORTER MFSC"/>
    <property type="match status" value="1"/>
</dbReference>
<dbReference type="Pfam" id="PF07690">
    <property type="entry name" value="MFS_1"/>
    <property type="match status" value="2"/>
</dbReference>
<sequence>MKEQVSGEDGKQVTVISTETGTPENDIGLFQDPNQRPRCFTSTFQECIFVLTTTMAIGQSSFFQGAVIVISATIGRDLHMNQAEITWITAGNSLTSGALLLAFGKVADMFGRRSMFITGMAGFTLALVVAASPTLQSTWTCSREFWASFPLRLFLPPAGNPLGFVGGMIVSGIATQVADWRAALWVLAVIYAAFTVLTIWTVPQDLAQKTRGFSWDSVKSLDPLGMILAMAGIALLSSSLSIAGDAPDGWKTPYVIVLLVLGVALIAGFLYWQSLFSTPLMPLHVWRDRNFSLLMGILALGFSGFVAAQFWMALYMQEVLNLGPLEITARLLPMVVNGVLVNIVCAFLLHRVSNKLIMLTGTVAYAVAFLIMSFTPDQGLYWAYYFVPLLLLVVGADCQFNVVNMYVMSSLPTSDQSLAGAIFNTVSKVAGNIGLGITTAIYNAIREGGSTSPIRPYLGPYWFAAASAGIAVFLVPFLKIGTQGHSEKDPSLSNEPDEELGGLEAQVKT</sequence>
<feature type="transmembrane region" description="Helical" evidence="6">
    <location>
        <begin position="85"/>
        <end position="103"/>
    </location>
</feature>
<feature type="transmembrane region" description="Helical" evidence="6">
    <location>
        <begin position="182"/>
        <end position="202"/>
    </location>
</feature>
<evidence type="ECO:0000256" key="4">
    <source>
        <dbReference type="ARBA" id="ARBA00023136"/>
    </source>
</evidence>
<dbReference type="InterPro" id="IPR011701">
    <property type="entry name" value="MFS"/>
</dbReference>
<dbReference type="VEuPathDB" id="FungiDB:P175DRAFT_0470935"/>
<keyword evidence="4 6" id="KW-0472">Membrane</keyword>
<feature type="transmembrane region" description="Helical" evidence="6">
    <location>
        <begin position="381"/>
        <end position="406"/>
    </location>
</feature>
<gene>
    <name evidence="8" type="ORF">AOCH_000890</name>
</gene>
<evidence type="ECO:0000256" key="2">
    <source>
        <dbReference type="ARBA" id="ARBA00022692"/>
    </source>
</evidence>
<feature type="transmembrane region" description="Helical" evidence="6">
    <location>
        <begin position="48"/>
        <end position="73"/>
    </location>
</feature>
<evidence type="ECO:0000313" key="8">
    <source>
        <dbReference type="EMBL" id="KKK14088.1"/>
    </source>
</evidence>
<dbReference type="GO" id="GO:0022857">
    <property type="term" value="F:transmembrane transporter activity"/>
    <property type="evidence" value="ECO:0007669"/>
    <property type="project" value="InterPro"/>
</dbReference>
<dbReference type="Proteomes" id="UP000034947">
    <property type="component" value="Unassembled WGS sequence"/>
</dbReference>
<dbReference type="PROSITE" id="PS50850">
    <property type="entry name" value="MFS"/>
    <property type="match status" value="1"/>
</dbReference>
<feature type="transmembrane region" description="Helical" evidence="6">
    <location>
        <begin position="254"/>
        <end position="272"/>
    </location>
</feature>
<dbReference type="AlphaFoldDB" id="A0A0F8U3B3"/>
<evidence type="ECO:0000256" key="3">
    <source>
        <dbReference type="ARBA" id="ARBA00022989"/>
    </source>
</evidence>
<dbReference type="OrthoDB" id="2985014at2759"/>
<dbReference type="Gene3D" id="1.20.1250.20">
    <property type="entry name" value="MFS general substrate transporter like domains"/>
    <property type="match status" value="1"/>
</dbReference>
<comment type="caution">
    <text evidence="8">The sequence shown here is derived from an EMBL/GenBank/DDBJ whole genome shotgun (WGS) entry which is preliminary data.</text>
</comment>
<evidence type="ECO:0000256" key="1">
    <source>
        <dbReference type="ARBA" id="ARBA00004141"/>
    </source>
</evidence>
<feature type="region of interest" description="Disordered" evidence="5">
    <location>
        <begin position="485"/>
        <end position="509"/>
    </location>
</feature>
<evidence type="ECO:0000256" key="5">
    <source>
        <dbReference type="SAM" id="MobiDB-lite"/>
    </source>
</evidence>
<feature type="transmembrane region" description="Helical" evidence="6">
    <location>
        <begin position="461"/>
        <end position="478"/>
    </location>
</feature>
<dbReference type="EMBL" id="JYKN01003082">
    <property type="protein sequence ID" value="KKK14088.1"/>
    <property type="molecule type" value="Genomic_DNA"/>
</dbReference>
<accession>A0A0F8U3B3</accession>
<dbReference type="InterPro" id="IPR020846">
    <property type="entry name" value="MFS_dom"/>
</dbReference>
<keyword evidence="2 6" id="KW-0812">Transmembrane</keyword>
<feature type="transmembrane region" description="Helical" evidence="6">
    <location>
        <begin position="293"/>
        <end position="315"/>
    </location>
</feature>
<proteinExistence type="predicted"/>
<evidence type="ECO:0000313" key="9">
    <source>
        <dbReference type="Proteomes" id="UP000034947"/>
    </source>
</evidence>
<feature type="domain" description="Major facilitator superfamily (MFS) profile" evidence="7">
    <location>
        <begin position="49"/>
        <end position="483"/>
    </location>
</feature>
<dbReference type="SUPFAM" id="SSF103473">
    <property type="entry name" value="MFS general substrate transporter"/>
    <property type="match status" value="2"/>
</dbReference>
<feature type="transmembrane region" description="Helical" evidence="6">
    <location>
        <begin position="356"/>
        <end position="375"/>
    </location>
</feature>
<evidence type="ECO:0000256" key="6">
    <source>
        <dbReference type="SAM" id="Phobius"/>
    </source>
</evidence>
<dbReference type="InterPro" id="IPR036259">
    <property type="entry name" value="MFS_trans_sf"/>
</dbReference>
<feature type="transmembrane region" description="Helical" evidence="6">
    <location>
        <begin position="327"/>
        <end position="349"/>
    </location>
</feature>
<dbReference type="PANTHER" id="PTHR42718:SF23">
    <property type="entry name" value="MAJOR FACILITATOR SUPERFAMILY (MFS) PROFILE DOMAIN-CONTAINING PROTEIN"/>
    <property type="match status" value="1"/>
</dbReference>